<gene>
    <name evidence="5" type="ORF">SAMN07250955_103303</name>
</gene>
<evidence type="ECO:0000259" key="4">
    <source>
        <dbReference type="Pfam" id="PF03328"/>
    </source>
</evidence>
<proteinExistence type="inferred from homology"/>
<dbReference type="OrthoDB" id="9802624at2"/>
<feature type="domain" description="HpcH/HpaI aldolase/citrate lyase" evidence="4">
    <location>
        <begin position="27"/>
        <end position="209"/>
    </location>
</feature>
<organism evidence="5 6">
    <name type="scientific">Arboricoccus pini</name>
    <dbReference type="NCBI Taxonomy" id="1963835"/>
    <lineage>
        <taxon>Bacteria</taxon>
        <taxon>Pseudomonadati</taxon>
        <taxon>Pseudomonadota</taxon>
        <taxon>Alphaproteobacteria</taxon>
        <taxon>Geminicoccales</taxon>
        <taxon>Geminicoccaceae</taxon>
        <taxon>Arboricoccus</taxon>
    </lineage>
</organism>
<dbReference type="InterPro" id="IPR050251">
    <property type="entry name" value="HpcH-HpaI_aldolase"/>
</dbReference>
<sequence length="260" mass="27527">MRENLLLKAWREGRGTINGWCAIPSSFAAEIMAHAGFDSVTIDLQHGVVDYQAAVGMLQAISTTATVPLVRVPWLEPGPIMKALDAGAYGIICPMVNTAEEAARLVSYAKYVPVGQRSFGPVRSSLYAGDDWTNANDTTLALAMIETAEALENVEAIAATPGLDGIYIGPSDLAISLREVPHMSPTNPRVVAAIDRILAAAKKAGIWACVHCGSSDFARAQLDKGFNLATILSDASFIASEAARVIAEVGLDRPKAKVGY</sequence>
<dbReference type="PANTHER" id="PTHR30502">
    <property type="entry name" value="2-KETO-3-DEOXY-L-RHAMNONATE ALDOLASE"/>
    <property type="match status" value="1"/>
</dbReference>
<dbReference type="SUPFAM" id="SSF51621">
    <property type="entry name" value="Phosphoenolpyruvate/pyruvate domain"/>
    <property type="match status" value="1"/>
</dbReference>
<dbReference type="InterPro" id="IPR040442">
    <property type="entry name" value="Pyrv_kinase-like_dom_sf"/>
</dbReference>
<keyword evidence="2" id="KW-0479">Metal-binding</keyword>
<evidence type="ECO:0000313" key="5">
    <source>
        <dbReference type="EMBL" id="SNB63300.1"/>
    </source>
</evidence>
<dbReference type="GO" id="GO:0016832">
    <property type="term" value="F:aldehyde-lyase activity"/>
    <property type="evidence" value="ECO:0007669"/>
    <property type="project" value="TreeGrafter"/>
</dbReference>
<dbReference type="GO" id="GO:0005737">
    <property type="term" value="C:cytoplasm"/>
    <property type="evidence" value="ECO:0007669"/>
    <property type="project" value="TreeGrafter"/>
</dbReference>
<comment type="similarity">
    <text evidence="1">Belongs to the HpcH/HpaI aldolase family.</text>
</comment>
<keyword evidence="3" id="KW-0456">Lyase</keyword>
<dbReference type="EMBL" id="FYEH01000003">
    <property type="protein sequence ID" value="SNB63300.1"/>
    <property type="molecule type" value="Genomic_DNA"/>
</dbReference>
<evidence type="ECO:0000256" key="3">
    <source>
        <dbReference type="ARBA" id="ARBA00023239"/>
    </source>
</evidence>
<dbReference type="Gene3D" id="3.20.20.60">
    <property type="entry name" value="Phosphoenolpyruvate-binding domains"/>
    <property type="match status" value="1"/>
</dbReference>
<name>A0A212QUE0_9PROT</name>
<dbReference type="InterPro" id="IPR015813">
    <property type="entry name" value="Pyrv/PenolPyrv_kinase-like_dom"/>
</dbReference>
<evidence type="ECO:0000256" key="2">
    <source>
        <dbReference type="ARBA" id="ARBA00022723"/>
    </source>
</evidence>
<dbReference type="AlphaFoldDB" id="A0A212QUE0"/>
<accession>A0A212QUE0</accession>
<keyword evidence="6" id="KW-1185">Reference proteome</keyword>
<protein>
    <submittedName>
        <fullName evidence="5">4-hydroxy-2-oxoheptanedioate aldolase</fullName>
    </submittedName>
</protein>
<reference evidence="5 6" key="1">
    <citation type="submission" date="2017-06" db="EMBL/GenBank/DDBJ databases">
        <authorList>
            <person name="Kim H.J."/>
            <person name="Triplett B.A."/>
        </authorList>
    </citation>
    <scope>NUCLEOTIDE SEQUENCE [LARGE SCALE GENOMIC DNA]</scope>
    <source>
        <strain evidence="5 6">B29T1</strain>
    </source>
</reference>
<dbReference type="InterPro" id="IPR005000">
    <property type="entry name" value="Aldolase/citrate-lyase_domain"/>
</dbReference>
<evidence type="ECO:0000256" key="1">
    <source>
        <dbReference type="ARBA" id="ARBA00005568"/>
    </source>
</evidence>
<dbReference type="GO" id="GO:0046872">
    <property type="term" value="F:metal ion binding"/>
    <property type="evidence" value="ECO:0007669"/>
    <property type="project" value="UniProtKB-KW"/>
</dbReference>
<dbReference type="Proteomes" id="UP000197065">
    <property type="component" value="Unassembled WGS sequence"/>
</dbReference>
<dbReference type="Pfam" id="PF03328">
    <property type="entry name" value="HpcH_HpaI"/>
    <property type="match status" value="1"/>
</dbReference>
<evidence type="ECO:0000313" key="6">
    <source>
        <dbReference type="Proteomes" id="UP000197065"/>
    </source>
</evidence>
<dbReference type="RefSeq" id="WP_088560524.1">
    <property type="nucleotide sequence ID" value="NZ_FYEH01000003.1"/>
</dbReference>
<dbReference type="PANTHER" id="PTHR30502:SF0">
    <property type="entry name" value="PHOSPHOENOLPYRUVATE CARBOXYLASE FAMILY PROTEIN"/>
    <property type="match status" value="1"/>
</dbReference>